<comment type="similarity">
    <text evidence="1">Belongs to the short-chain dehydrogenases/reductases (SDR) family.</text>
</comment>
<dbReference type="Gene3D" id="3.40.50.720">
    <property type="entry name" value="NAD(P)-binding Rossmann-like Domain"/>
    <property type="match status" value="1"/>
</dbReference>
<dbReference type="InterPro" id="IPR050259">
    <property type="entry name" value="SDR"/>
</dbReference>
<dbReference type="InterPro" id="IPR036291">
    <property type="entry name" value="NAD(P)-bd_dom_sf"/>
</dbReference>
<dbReference type="FunFam" id="3.40.50.720:FF:000084">
    <property type="entry name" value="Short-chain dehydrogenase reductase"/>
    <property type="match status" value="1"/>
</dbReference>
<evidence type="ECO:0000256" key="1">
    <source>
        <dbReference type="ARBA" id="ARBA00006484"/>
    </source>
</evidence>
<dbReference type="OrthoDB" id="9803333at2"/>
<dbReference type="SUPFAM" id="SSF51735">
    <property type="entry name" value="NAD(P)-binding Rossmann-fold domains"/>
    <property type="match status" value="1"/>
</dbReference>
<proteinExistence type="inferred from homology"/>
<dbReference type="EC" id="1.1.1.100" evidence="2"/>
<dbReference type="PRINTS" id="PR00081">
    <property type="entry name" value="GDHRDH"/>
</dbReference>
<dbReference type="KEGG" id="uli:ETAA1_59820"/>
<dbReference type="Pfam" id="PF13561">
    <property type="entry name" value="adh_short_C2"/>
    <property type="match status" value="1"/>
</dbReference>
<accession>A0A517Y2H7</accession>
<dbReference type="EMBL" id="CP036273">
    <property type="protein sequence ID" value="QDU23971.1"/>
    <property type="molecule type" value="Genomic_DNA"/>
</dbReference>
<keyword evidence="3" id="KW-1185">Reference proteome</keyword>
<protein>
    <submittedName>
        <fullName evidence="2">3-oxoacyl-[acyl-carrier-protein] reductase FabG</fullName>
        <ecNumber evidence="2">1.1.1.100</ecNumber>
    </submittedName>
</protein>
<dbReference type="NCBIfam" id="NF005559">
    <property type="entry name" value="PRK07231.1"/>
    <property type="match status" value="1"/>
</dbReference>
<dbReference type="CDD" id="cd05233">
    <property type="entry name" value="SDR_c"/>
    <property type="match status" value="1"/>
</dbReference>
<dbReference type="PRINTS" id="PR00080">
    <property type="entry name" value="SDRFAMILY"/>
</dbReference>
<dbReference type="InterPro" id="IPR002347">
    <property type="entry name" value="SDR_fam"/>
</dbReference>
<dbReference type="PANTHER" id="PTHR42879">
    <property type="entry name" value="3-OXOACYL-(ACYL-CARRIER-PROTEIN) REDUCTASE"/>
    <property type="match status" value="1"/>
</dbReference>
<dbReference type="RefSeq" id="WP_145244170.1">
    <property type="nucleotide sequence ID" value="NZ_CP036273.1"/>
</dbReference>
<dbReference type="AlphaFoldDB" id="A0A517Y2H7"/>
<sequence length="254" mass="26819">MPVGLYDLTGRVALVTGGNKGLGKAMARGFAEAGADVVIASRHEDELRAALDEILAGTNQKGAYFVADMSVRGDADTLAKAALAKFGRVDILVNNAGMNAPQAIDAIDDATWDRVVEVNLSSVMAMTRALVPQMKERRWGRVVHVSSIMGQVSKERRNVYSATKAALIGMAKASALDLGPFGVTVNCVAPGPFLTDMPMSVLSDAEKQAFADRTALGRWGAPRELVGPVLMLCSEAGSYVTGQTLFVDGGYLAR</sequence>
<evidence type="ECO:0000313" key="2">
    <source>
        <dbReference type="EMBL" id="QDU23971.1"/>
    </source>
</evidence>
<keyword evidence="2" id="KW-0560">Oxidoreductase</keyword>
<evidence type="ECO:0000313" key="3">
    <source>
        <dbReference type="Proteomes" id="UP000319576"/>
    </source>
</evidence>
<dbReference type="GO" id="GO:0004316">
    <property type="term" value="F:3-oxoacyl-[acyl-carrier-protein] reductase (NADPH) activity"/>
    <property type="evidence" value="ECO:0007669"/>
    <property type="project" value="UniProtKB-EC"/>
</dbReference>
<organism evidence="2 3">
    <name type="scientific">Urbifossiella limnaea</name>
    <dbReference type="NCBI Taxonomy" id="2528023"/>
    <lineage>
        <taxon>Bacteria</taxon>
        <taxon>Pseudomonadati</taxon>
        <taxon>Planctomycetota</taxon>
        <taxon>Planctomycetia</taxon>
        <taxon>Gemmatales</taxon>
        <taxon>Gemmataceae</taxon>
        <taxon>Urbifossiella</taxon>
    </lineage>
</organism>
<dbReference type="Proteomes" id="UP000319576">
    <property type="component" value="Chromosome"/>
</dbReference>
<name>A0A517Y2H7_9BACT</name>
<reference evidence="2 3" key="1">
    <citation type="submission" date="2019-02" db="EMBL/GenBank/DDBJ databases">
        <title>Deep-cultivation of Planctomycetes and their phenomic and genomic characterization uncovers novel biology.</title>
        <authorList>
            <person name="Wiegand S."/>
            <person name="Jogler M."/>
            <person name="Boedeker C."/>
            <person name="Pinto D."/>
            <person name="Vollmers J."/>
            <person name="Rivas-Marin E."/>
            <person name="Kohn T."/>
            <person name="Peeters S.H."/>
            <person name="Heuer A."/>
            <person name="Rast P."/>
            <person name="Oberbeckmann S."/>
            <person name="Bunk B."/>
            <person name="Jeske O."/>
            <person name="Meyerdierks A."/>
            <person name="Storesund J.E."/>
            <person name="Kallscheuer N."/>
            <person name="Luecker S."/>
            <person name="Lage O.M."/>
            <person name="Pohl T."/>
            <person name="Merkel B.J."/>
            <person name="Hornburger P."/>
            <person name="Mueller R.-W."/>
            <person name="Bruemmer F."/>
            <person name="Labrenz M."/>
            <person name="Spormann A.M."/>
            <person name="Op den Camp H."/>
            <person name="Overmann J."/>
            <person name="Amann R."/>
            <person name="Jetten M.S.M."/>
            <person name="Mascher T."/>
            <person name="Medema M.H."/>
            <person name="Devos D.P."/>
            <person name="Kaster A.-K."/>
            <person name="Ovreas L."/>
            <person name="Rohde M."/>
            <person name="Galperin M.Y."/>
            <person name="Jogler C."/>
        </authorList>
    </citation>
    <scope>NUCLEOTIDE SEQUENCE [LARGE SCALE GENOMIC DNA]</scope>
    <source>
        <strain evidence="2 3">ETA_A1</strain>
    </source>
</reference>
<gene>
    <name evidence="2" type="primary">fabG_9</name>
    <name evidence="2" type="ORF">ETAA1_59820</name>
</gene>